<dbReference type="GO" id="GO:0005886">
    <property type="term" value="C:plasma membrane"/>
    <property type="evidence" value="ECO:0007669"/>
    <property type="project" value="UniProtKB-SubCell"/>
</dbReference>
<evidence type="ECO:0000256" key="4">
    <source>
        <dbReference type="ARBA" id="ARBA00022989"/>
    </source>
</evidence>
<feature type="transmembrane region" description="Helical" evidence="6">
    <location>
        <begin position="195"/>
        <end position="214"/>
    </location>
</feature>
<dbReference type="Gene3D" id="1.20.1740.10">
    <property type="entry name" value="Amino acid/polyamine transporter I"/>
    <property type="match status" value="1"/>
</dbReference>
<evidence type="ECO:0000256" key="1">
    <source>
        <dbReference type="ARBA" id="ARBA00004651"/>
    </source>
</evidence>
<evidence type="ECO:0000256" key="2">
    <source>
        <dbReference type="ARBA" id="ARBA00022475"/>
    </source>
</evidence>
<name>A0A5B9Y6C4_9MOLU</name>
<feature type="transmembrane region" description="Helical" evidence="6">
    <location>
        <begin position="234"/>
        <end position="254"/>
    </location>
</feature>
<dbReference type="GO" id="GO:0022857">
    <property type="term" value="F:transmembrane transporter activity"/>
    <property type="evidence" value="ECO:0007669"/>
    <property type="project" value="InterPro"/>
</dbReference>
<dbReference type="EMBL" id="CP043026">
    <property type="protein sequence ID" value="QEH62395.1"/>
    <property type="molecule type" value="Genomic_DNA"/>
</dbReference>
<accession>A0A5B9Y6C4</accession>
<evidence type="ECO:0000256" key="6">
    <source>
        <dbReference type="SAM" id="Phobius"/>
    </source>
</evidence>
<gene>
    <name evidence="7" type="ORF">SCHIN_v1c12020</name>
</gene>
<organism evidence="7 8">
    <name type="scientific">Spiroplasma chinense</name>
    <dbReference type="NCBI Taxonomy" id="216932"/>
    <lineage>
        <taxon>Bacteria</taxon>
        <taxon>Bacillati</taxon>
        <taxon>Mycoplasmatota</taxon>
        <taxon>Mollicutes</taxon>
        <taxon>Entomoplasmatales</taxon>
        <taxon>Spiroplasmataceae</taxon>
        <taxon>Spiroplasma</taxon>
    </lineage>
</organism>
<evidence type="ECO:0000313" key="7">
    <source>
        <dbReference type="EMBL" id="QEH62395.1"/>
    </source>
</evidence>
<feature type="transmembrane region" description="Helical" evidence="6">
    <location>
        <begin position="14"/>
        <end position="35"/>
    </location>
</feature>
<dbReference type="PANTHER" id="PTHR42770:SF7">
    <property type="entry name" value="MEMBRANE PROTEIN"/>
    <property type="match status" value="1"/>
</dbReference>
<evidence type="ECO:0000256" key="5">
    <source>
        <dbReference type="ARBA" id="ARBA00023136"/>
    </source>
</evidence>
<comment type="subcellular location">
    <subcellularLocation>
        <location evidence="1">Cell membrane</location>
        <topology evidence="1">Multi-pass membrane protein</topology>
    </subcellularLocation>
</comment>
<dbReference type="Pfam" id="PF13520">
    <property type="entry name" value="AA_permease_2"/>
    <property type="match status" value="1"/>
</dbReference>
<keyword evidence="8" id="KW-1185">Reference proteome</keyword>
<keyword evidence="3 6" id="KW-0812">Transmembrane</keyword>
<keyword evidence="4 6" id="KW-1133">Transmembrane helix</keyword>
<dbReference type="PANTHER" id="PTHR42770">
    <property type="entry name" value="AMINO ACID TRANSPORTER-RELATED"/>
    <property type="match status" value="1"/>
</dbReference>
<dbReference type="Proteomes" id="UP000323144">
    <property type="component" value="Chromosome"/>
</dbReference>
<protein>
    <submittedName>
        <fullName evidence="7">Amino acid permease</fullName>
    </submittedName>
</protein>
<dbReference type="PIRSF" id="PIRSF006060">
    <property type="entry name" value="AA_transporter"/>
    <property type="match status" value="1"/>
</dbReference>
<dbReference type="KEGG" id="schi:SCHIN_v1c12020"/>
<evidence type="ECO:0000256" key="3">
    <source>
        <dbReference type="ARBA" id="ARBA00022692"/>
    </source>
</evidence>
<sequence>MINVNKKNKSRNRIFEFLAIFSMAFGLVVGSGIYLKNRSEPGSGGVLDAANNNPYLAIVVWIFIGLICTLMMISFLEISSAIDKDDHNTVQSWSAKFINKKSASMFSIFYVAFYMPILGSLGAMFLVDVLFEQGMQTFARAAYGVDNSLAMFKSNHLGWYITLKIILSSILLISFQVMNTFTSKPSKLIQTTFTFVKFIPLLAVIIGGFAVFFLGNKNGNSFDAAQSDWKVPTFFSTAIPILFAFDGFIYATTLQKDVEHKQVVEPAMLAAIIAVTLFYIIITVSIFIGANDGDIFNLFDTVFSKVPALSLIFKLIISSTLLTIVNGYTTLIPKTIESASHEGFVYFGKRSKTLSHKEASIIGAIITQILFFVTIAASLSIQSITAEPSHMIIADSLSSTTVLYAFVIYTVLIFGQVINRKTKKVQVKEVKGAFVTGIITLCLLLVIIPYVLYQCLIDVYIQKNVSGMIVSISSFVVLIPIAVWYFINKSLLQKYGE</sequence>
<feature type="transmembrane region" description="Helical" evidence="6">
    <location>
        <begin position="465"/>
        <end position="487"/>
    </location>
</feature>
<dbReference type="AlphaFoldDB" id="A0A5B9Y6C4"/>
<dbReference type="InterPro" id="IPR050367">
    <property type="entry name" value="APC_superfamily"/>
</dbReference>
<feature type="transmembrane region" description="Helical" evidence="6">
    <location>
        <begin position="55"/>
        <end position="76"/>
    </location>
</feature>
<feature type="transmembrane region" description="Helical" evidence="6">
    <location>
        <begin position="401"/>
        <end position="418"/>
    </location>
</feature>
<feature type="transmembrane region" description="Helical" evidence="6">
    <location>
        <begin position="157"/>
        <end position="175"/>
    </location>
</feature>
<proteinExistence type="predicted"/>
<keyword evidence="2" id="KW-1003">Cell membrane</keyword>
<reference evidence="7 8" key="1">
    <citation type="submission" date="2019-08" db="EMBL/GenBank/DDBJ databases">
        <title>Complete genome sequence of Spiroplasma chinense CCH (DSM 19755).</title>
        <authorList>
            <person name="Shen H.-Y."/>
            <person name="Lin Y.-C."/>
            <person name="Chou L."/>
            <person name="Kuo C.-H."/>
        </authorList>
    </citation>
    <scope>NUCLEOTIDE SEQUENCE [LARGE SCALE GENOMIC DNA]</scope>
    <source>
        <strain evidence="7 8">CCH</strain>
    </source>
</reference>
<dbReference type="RefSeq" id="WP_166508753.1">
    <property type="nucleotide sequence ID" value="NZ_CP043026.1"/>
</dbReference>
<dbReference type="InterPro" id="IPR002293">
    <property type="entry name" value="AA/rel_permease1"/>
</dbReference>
<feature type="transmembrane region" description="Helical" evidence="6">
    <location>
        <begin position="308"/>
        <end position="328"/>
    </location>
</feature>
<feature type="transmembrane region" description="Helical" evidence="6">
    <location>
        <begin position="106"/>
        <end position="127"/>
    </location>
</feature>
<feature type="transmembrane region" description="Helical" evidence="6">
    <location>
        <begin position="430"/>
        <end position="453"/>
    </location>
</feature>
<evidence type="ECO:0000313" key="8">
    <source>
        <dbReference type="Proteomes" id="UP000323144"/>
    </source>
</evidence>
<keyword evidence="5 6" id="KW-0472">Membrane</keyword>
<feature type="transmembrane region" description="Helical" evidence="6">
    <location>
        <begin position="359"/>
        <end position="381"/>
    </location>
</feature>
<feature type="transmembrane region" description="Helical" evidence="6">
    <location>
        <begin position="266"/>
        <end position="288"/>
    </location>
</feature>